<gene>
    <name evidence="1" type="ORF">BKA07_001501</name>
</gene>
<dbReference type="EMBL" id="JAATJN010000001">
    <property type="protein sequence ID" value="NJC56466.1"/>
    <property type="molecule type" value="Genomic_DNA"/>
</dbReference>
<evidence type="ECO:0000313" key="1">
    <source>
        <dbReference type="EMBL" id="NJC56466.1"/>
    </source>
</evidence>
<comment type="caution">
    <text evidence="1">The sequence shown here is derived from an EMBL/GenBank/DDBJ whole genome shotgun (WGS) entry which is preliminary data.</text>
</comment>
<reference evidence="1 2" key="1">
    <citation type="submission" date="2020-03" db="EMBL/GenBank/DDBJ databases">
        <title>Sequencing the genomes of 1000 actinobacteria strains.</title>
        <authorList>
            <person name="Klenk H.-P."/>
        </authorList>
    </citation>
    <scope>NUCLEOTIDE SEQUENCE [LARGE SCALE GENOMIC DNA]</scope>
    <source>
        <strain evidence="1 2">DSM 18964</strain>
    </source>
</reference>
<sequence>MDDRLLLEEARVLWVLVEVVMEWPFDVPEGKLPPSNGDAQPLPGKVWERRLTFSIAERKWLRNHAPEIIHGRRDETS</sequence>
<dbReference type="AlphaFoldDB" id="A0A846RWX4"/>
<keyword evidence="2" id="KW-1185">Reference proteome</keyword>
<evidence type="ECO:0000313" key="2">
    <source>
        <dbReference type="Proteomes" id="UP000576792"/>
    </source>
</evidence>
<name>A0A846RWX4_9MICO</name>
<dbReference type="Proteomes" id="UP000576792">
    <property type="component" value="Unassembled WGS sequence"/>
</dbReference>
<protein>
    <submittedName>
        <fullName evidence="1">Uncharacterized protein</fullName>
    </submittedName>
</protein>
<organism evidence="1 2">
    <name type="scientific">Brevibacterium marinum</name>
    <dbReference type="NCBI Taxonomy" id="418643"/>
    <lineage>
        <taxon>Bacteria</taxon>
        <taxon>Bacillati</taxon>
        <taxon>Actinomycetota</taxon>
        <taxon>Actinomycetes</taxon>
        <taxon>Micrococcales</taxon>
        <taxon>Brevibacteriaceae</taxon>
        <taxon>Brevibacterium</taxon>
    </lineage>
</organism>
<accession>A0A846RWX4</accession>
<proteinExistence type="predicted"/>
<dbReference type="RefSeq" id="WP_167949059.1">
    <property type="nucleotide sequence ID" value="NZ_BAAAPQ010000013.1"/>
</dbReference>